<feature type="non-terminal residue" evidence="1">
    <location>
        <position position="118"/>
    </location>
</feature>
<gene>
    <name evidence="1" type="ORF">CYCCA115_LOCUS4776</name>
</gene>
<dbReference type="Proteomes" id="UP001295423">
    <property type="component" value="Unassembled WGS sequence"/>
</dbReference>
<evidence type="ECO:0000313" key="1">
    <source>
        <dbReference type="EMBL" id="CAJ1935487.1"/>
    </source>
</evidence>
<protein>
    <submittedName>
        <fullName evidence="1">Uncharacterized protein</fullName>
    </submittedName>
</protein>
<proteinExistence type="predicted"/>
<comment type="caution">
    <text evidence="1">The sequence shown here is derived from an EMBL/GenBank/DDBJ whole genome shotgun (WGS) entry which is preliminary data.</text>
</comment>
<keyword evidence="2" id="KW-1185">Reference proteome</keyword>
<reference evidence="1" key="1">
    <citation type="submission" date="2023-08" db="EMBL/GenBank/DDBJ databases">
        <authorList>
            <person name="Audoor S."/>
            <person name="Bilcke G."/>
        </authorList>
    </citation>
    <scope>NUCLEOTIDE SEQUENCE</scope>
</reference>
<organism evidence="1 2">
    <name type="scientific">Cylindrotheca closterium</name>
    <dbReference type="NCBI Taxonomy" id="2856"/>
    <lineage>
        <taxon>Eukaryota</taxon>
        <taxon>Sar</taxon>
        <taxon>Stramenopiles</taxon>
        <taxon>Ochrophyta</taxon>
        <taxon>Bacillariophyta</taxon>
        <taxon>Bacillariophyceae</taxon>
        <taxon>Bacillariophycidae</taxon>
        <taxon>Bacillariales</taxon>
        <taxon>Bacillariaceae</taxon>
        <taxon>Cylindrotheca</taxon>
    </lineage>
</organism>
<sequence length="118" mass="13251">MNLSVAASLLFGADEVLIRGFETIAGLPAITDDDYTEQNIRIFKAFFGPTPSTICFVWQDILQSKNEELGLHPSDKSEKGFKRLLIALHFLWAYPKNAIILANTTGTSERMVQGEFLW</sequence>
<dbReference type="EMBL" id="CAKOGP040000480">
    <property type="protein sequence ID" value="CAJ1935487.1"/>
    <property type="molecule type" value="Genomic_DNA"/>
</dbReference>
<name>A0AAD2CTA8_9STRA</name>
<accession>A0AAD2CTA8</accession>
<evidence type="ECO:0000313" key="2">
    <source>
        <dbReference type="Proteomes" id="UP001295423"/>
    </source>
</evidence>
<dbReference type="AlphaFoldDB" id="A0AAD2CTA8"/>